<organism evidence="4 5">
    <name type="scientific">Ornithinicoccus hortensis</name>
    <dbReference type="NCBI Taxonomy" id="82346"/>
    <lineage>
        <taxon>Bacteria</taxon>
        <taxon>Bacillati</taxon>
        <taxon>Actinomycetota</taxon>
        <taxon>Actinomycetes</taxon>
        <taxon>Micrococcales</taxon>
        <taxon>Intrasporangiaceae</taxon>
        <taxon>Ornithinicoccus</taxon>
    </lineage>
</organism>
<dbReference type="SUPFAM" id="SSF49879">
    <property type="entry name" value="SMAD/FHA domain"/>
    <property type="match status" value="1"/>
</dbReference>
<dbReference type="Pfam" id="PF00498">
    <property type="entry name" value="FHA"/>
    <property type="match status" value="1"/>
</dbReference>
<dbReference type="Proteomes" id="UP000319516">
    <property type="component" value="Unassembled WGS sequence"/>
</dbReference>
<comment type="caution">
    <text evidence="4">The sequence shown here is derived from an EMBL/GenBank/DDBJ whole genome shotgun (WGS) entry which is preliminary data.</text>
</comment>
<dbReference type="PROSITE" id="PS50006">
    <property type="entry name" value="FHA_DOMAIN"/>
    <property type="match status" value="1"/>
</dbReference>
<accession>A0A542YMZ2</accession>
<dbReference type="InterPro" id="IPR050923">
    <property type="entry name" value="Cell_Proc_Reg/RNA_Proc"/>
</dbReference>
<evidence type="ECO:0000259" key="3">
    <source>
        <dbReference type="PROSITE" id="PS50006"/>
    </source>
</evidence>
<feature type="domain" description="FHA" evidence="3">
    <location>
        <begin position="84"/>
        <end position="134"/>
    </location>
</feature>
<dbReference type="InterPro" id="IPR008984">
    <property type="entry name" value="SMAD_FHA_dom_sf"/>
</dbReference>
<feature type="compositionally biased region" description="Low complexity" evidence="2">
    <location>
        <begin position="39"/>
        <end position="55"/>
    </location>
</feature>
<evidence type="ECO:0000313" key="5">
    <source>
        <dbReference type="Proteomes" id="UP000319516"/>
    </source>
</evidence>
<name>A0A542YMZ2_9MICO</name>
<dbReference type="AlphaFoldDB" id="A0A542YMZ2"/>
<keyword evidence="5" id="KW-1185">Reference proteome</keyword>
<dbReference type="InterPro" id="IPR000253">
    <property type="entry name" value="FHA_dom"/>
</dbReference>
<proteinExistence type="predicted"/>
<evidence type="ECO:0000256" key="2">
    <source>
        <dbReference type="SAM" id="MobiDB-lite"/>
    </source>
</evidence>
<dbReference type="EMBL" id="VFOP01000001">
    <property type="protein sequence ID" value="TQL49466.1"/>
    <property type="molecule type" value="Genomic_DNA"/>
</dbReference>
<dbReference type="SMART" id="SM00240">
    <property type="entry name" value="FHA"/>
    <property type="match status" value="1"/>
</dbReference>
<protein>
    <submittedName>
        <fullName evidence="4">Type III secretion system (T3SS) inner membrane Yop/YscD-like protein</fullName>
    </submittedName>
</protein>
<dbReference type="Gene3D" id="2.60.200.20">
    <property type="match status" value="1"/>
</dbReference>
<dbReference type="RefSeq" id="WP_141783724.1">
    <property type="nucleotide sequence ID" value="NZ_BAAAIK010000003.1"/>
</dbReference>
<evidence type="ECO:0000313" key="4">
    <source>
        <dbReference type="EMBL" id="TQL49466.1"/>
    </source>
</evidence>
<dbReference type="OrthoDB" id="277520at2"/>
<gene>
    <name evidence="4" type="ORF">FB467_0538</name>
</gene>
<dbReference type="PANTHER" id="PTHR23308">
    <property type="entry name" value="NUCLEAR INHIBITOR OF PROTEIN PHOSPHATASE-1"/>
    <property type="match status" value="1"/>
</dbReference>
<feature type="region of interest" description="Disordered" evidence="2">
    <location>
        <begin position="39"/>
        <end position="61"/>
    </location>
</feature>
<evidence type="ECO:0000256" key="1">
    <source>
        <dbReference type="ARBA" id="ARBA00022553"/>
    </source>
</evidence>
<reference evidence="4 5" key="1">
    <citation type="submission" date="2019-06" db="EMBL/GenBank/DDBJ databases">
        <title>Sequencing the genomes of 1000 actinobacteria strains.</title>
        <authorList>
            <person name="Klenk H.-P."/>
        </authorList>
    </citation>
    <scope>NUCLEOTIDE SEQUENCE [LARGE SCALE GENOMIC DNA]</scope>
    <source>
        <strain evidence="4 5">DSM 12335</strain>
    </source>
</reference>
<sequence>MSELTLNIVRLGLLVLLWAFVFSVVGALRGDLYGTRVTSRGAAAPRGPGRTARPARSARKGPSHVAVVAGSLRGTTVPLTDNGLLIGRNPECSLVLTDDFASGRHLRLYPGEAGSWYAEDLGSTNGTFLNNQRITTPTVIEPGSQIRIGQTILELKR</sequence>
<keyword evidence="1" id="KW-0597">Phosphoprotein</keyword>